<dbReference type="EMBL" id="LAJF01000039">
    <property type="protein sequence ID" value="KKB86275.1"/>
    <property type="molecule type" value="Genomic_DNA"/>
</dbReference>
<feature type="transmembrane region" description="Helical" evidence="6">
    <location>
        <begin position="307"/>
        <end position="330"/>
    </location>
</feature>
<dbReference type="GO" id="GO:0005886">
    <property type="term" value="C:plasma membrane"/>
    <property type="evidence" value="ECO:0007669"/>
    <property type="project" value="UniProtKB-SubCell"/>
</dbReference>
<feature type="transmembrane region" description="Helical" evidence="6">
    <location>
        <begin position="133"/>
        <end position="156"/>
    </location>
</feature>
<gene>
    <name evidence="9" type="ORF">SAMN02745223_01877</name>
    <name evidence="7" type="ORF">VW29_03155</name>
    <name evidence="8" type="ORF">VW29_03290</name>
</gene>
<keyword evidence="2" id="KW-1003">Cell membrane</keyword>
<feature type="transmembrane region" description="Helical" evidence="6">
    <location>
        <begin position="336"/>
        <end position="360"/>
    </location>
</feature>
<feature type="transmembrane region" description="Helical" evidence="6">
    <location>
        <begin position="21"/>
        <end position="41"/>
    </location>
</feature>
<comment type="subcellular location">
    <subcellularLocation>
        <location evidence="1">Cell membrane</location>
        <topology evidence="1">Multi-pass membrane protein</topology>
    </subcellularLocation>
</comment>
<proteinExistence type="predicted"/>
<dbReference type="OrthoDB" id="9800982at2"/>
<evidence type="ECO:0000313" key="9">
    <source>
        <dbReference type="EMBL" id="SHF15280.1"/>
    </source>
</evidence>
<evidence type="ECO:0000313" key="10">
    <source>
        <dbReference type="Proteomes" id="UP000033608"/>
    </source>
</evidence>
<sequence>MRLRIPSDLSALLATGLWRSVGSLGIKMATAGLTYLAYVVLSRTQTPNEYGHFAFGLALATVLAIAASAGQPTAILRLWPEENVAGRPDKAIAAVRSGSMLTILCGLAIALGLVGLVFVFVQVAPFEGTANHFYGAAFLVLPMALAEFNSAALRAQGSLWTALVPRDILWRLALPAAVLGLFAVGVVLSGPDALVLSAALLAGALALQFWNAQKRGYALQPAWAGTRQYWAERGRISRWLLLGALIETAALNADVILVGLMVNLESSAIYFNAFRTAGLMTLFTFAIELVIAPMVAQHFHAGEMRKAQAITALCSWAGFGFSLVIFAGFVGFGDPILSLFGPAYAEGTLVLILLAFGLLFDAATGPSKIVMMMTGHERAYVGIFGAIMALGFAVQIAVIPAFGIVGAAAANMGARILAQIAIALWCRYQVGLDTSLLGVFAVRAIKDRPLANGA</sequence>
<protein>
    <submittedName>
        <fullName evidence="9">Membrane protein involved in the export of O-antigen and teichoic acid</fullName>
    </submittedName>
</protein>
<evidence type="ECO:0000313" key="7">
    <source>
        <dbReference type="EMBL" id="KKB86252.1"/>
    </source>
</evidence>
<keyword evidence="4 6" id="KW-1133">Transmembrane helix</keyword>
<dbReference type="PANTHER" id="PTHR30250">
    <property type="entry name" value="PST FAMILY PREDICTED COLANIC ACID TRANSPORTER"/>
    <property type="match status" value="1"/>
</dbReference>
<dbReference type="PATRIC" id="fig|1121477.3.peg.1691"/>
<name>A0A0F5LV74_9HYPH</name>
<reference evidence="8 10" key="1">
    <citation type="submission" date="2015-03" db="EMBL/GenBank/DDBJ databases">
        <authorList>
            <person name="Hassan Y.I."/>
            <person name="Lepp D."/>
            <person name="Zhou T."/>
        </authorList>
    </citation>
    <scope>NUCLEOTIDE SEQUENCE [LARGE SCALE GENOMIC DNA]</scope>
    <source>
        <strain evidence="8 10">DSM 17137</strain>
    </source>
</reference>
<organism evidence="8 10">
    <name type="scientific">Devosia limi DSM 17137</name>
    <dbReference type="NCBI Taxonomy" id="1121477"/>
    <lineage>
        <taxon>Bacteria</taxon>
        <taxon>Pseudomonadati</taxon>
        <taxon>Pseudomonadota</taxon>
        <taxon>Alphaproteobacteria</taxon>
        <taxon>Hyphomicrobiales</taxon>
        <taxon>Devosiaceae</taxon>
        <taxon>Devosia</taxon>
    </lineage>
</organism>
<evidence type="ECO:0000256" key="3">
    <source>
        <dbReference type="ARBA" id="ARBA00022692"/>
    </source>
</evidence>
<dbReference type="Proteomes" id="UP000033608">
    <property type="component" value="Unassembled WGS sequence"/>
</dbReference>
<dbReference type="InterPro" id="IPR050833">
    <property type="entry name" value="Poly_Biosynth_Transport"/>
</dbReference>
<dbReference type="PANTHER" id="PTHR30250:SF11">
    <property type="entry name" value="O-ANTIGEN TRANSPORTER-RELATED"/>
    <property type="match status" value="1"/>
</dbReference>
<feature type="transmembrane region" description="Helical" evidence="6">
    <location>
        <begin position="168"/>
        <end position="187"/>
    </location>
</feature>
<feature type="transmembrane region" description="Helical" evidence="6">
    <location>
        <begin position="193"/>
        <end position="210"/>
    </location>
</feature>
<evidence type="ECO:0000256" key="1">
    <source>
        <dbReference type="ARBA" id="ARBA00004651"/>
    </source>
</evidence>
<accession>A0A0F5LV74</accession>
<evidence type="ECO:0000256" key="2">
    <source>
        <dbReference type="ARBA" id="ARBA00022475"/>
    </source>
</evidence>
<dbReference type="Proteomes" id="UP000184533">
    <property type="component" value="Unassembled WGS sequence"/>
</dbReference>
<feature type="transmembrane region" description="Helical" evidence="6">
    <location>
        <begin position="274"/>
        <end position="295"/>
    </location>
</feature>
<reference evidence="9 11" key="2">
    <citation type="submission" date="2016-11" db="EMBL/GenBank/DDBJ databases">
        <authorList>
            <person name="Jaros S."/>
            <person name="Januszkiewicz K."/>
            <person name="Wedrychowicz H."/>
        </authorList>
    </citation>
    <scope>NUCLEOTIDE SEQUENCE [LARGE SCALE GENOMIC DNA]</scope>
    <source>
        <strain evidence="9 11">DSM 17137</strain>
    </source>
</reference>
<dbReference type="EMBL" id="LAJF01000039">
    <property type="protein sequence ID" value="KKB86252.1"/>
    <property type="molecule type" value="Genomic_DNA"/>
</dbReference>
<keyword evidence="10" id="KW-1185">Reference proteome</keyword>
<dbReference type="EMBL" id="FQVC01000005">
    <property type="protein sequence ID" value="SHF15280.1"/>
    <property type="molecule type" value="Genomic_DNA"/>
</dbReference>
<dbReference type="InterPro" id="IPR002797">
    <property type="entry name" value="Polysacc_synth"/>
</dbReference>
<evidence type="ECO:0000313" key="11">
    <source>
        <dbReference type="Proteomes" id="UP000184533"/>
    </source>
</evidence>
<dbReference type="RefSeq" id="WP_046133939.1">
    <property type="nucleotide sequence ID" value="NZ_FQVC01000005.1"/>
</dbReference>
<evidence type="ECO:0000256" key="4">
    <source>
        <dbReference type="ARBA" id="ARBA00022989"/>
    </source>
</evidence>
<feature type="transmembrane region" description="Helical" evidence="6">
    <location>
        <begin position="100"/>
        <end position="121"/>
    </location>
</feature>
<feature type="transmembrane region" description="Helical" evidence="6">
    <location>
        <begin position="239"/>
        <end position="262"/>
    </location>
</feature>
<dbReference type="Pfam" id="PF01943">
    <property type="entry name" value="Polysacc_synt"/>
    <property type="match status" value="1"/>
</dbReference>
<keyword evidence="5 6" id="KW-0472">Membrane</keyword>
<feature type="transmembrane region" description="Helical" evidence="6">
    <location>
        <begin position="381"/>
        <end position="410"/>
    </location>
</feature>
<evidence type="ECO:0000256" key="5">
    <source>
        <dbReference type="ARBA" id="ARBA00023136"/>
    </source>
</evidence>
<evidence type="ECO:0000256" key="6">
    <source>
        <dbReference type="SAM" id="Phobius"/>
    </source>
</evidence>
<evidence type="ECO:0000313" key="8">
    <source>
        <dbReference type="EMBL" id="KKB86275.1"/>
    </source>
</evidence>
<dbReference type="STRING" id="1121477.SAMN02745223_01877"/>
<dbReference type="AlphaFoldDB" id="A0A0F5LV74"/>
<feature type="transmembrane region" description="Helical" evidence="6">
    <location>
        <begin position="53"/>
        <end position="79"/>
    </location>
</feature>
<keyword evidence="3 6" id="KW-0812">Transmembrane</keyword>